<dbReference type="PANTHER" id="PTHR30349">
    <property type="entry name" value="PHAGE INTEGRASE-RELATED"/>
    <property type="match status" value="1"/>
</dbReference>
<keyword evidence="3 5" id="KW-0238">DNA-binding</keyword>
<protein>
    <recommendedName>
        <fullName evidence="6">Core-binding (CB) domain-containing protein</fullName>
    </recommendedName>
</protein>
<dbReference type="Gene3D" id="1.10.150.130">
    <property type="match status" value="1"/>
</dbReference>
<evidence type="ECO:0000259" key="6">
    <source>
        <dbReference type="PROSITE" id="PS51900"/>
    </source>
</evidence>
<evidence type="ECO:0000256" key="5">
    <source>
        <dbReference type="PROSITE-ProRule" id="PRU01248"/>
    </source>
</evidence>
<dbReference type="InterPro" id="IPR050090">
    <property type="entry name" value="Tyrosine_recombinase_XerCD"/>
</dbReference>
<dbReference type="InterPro" id="IPR013762">
    <property type="entry name" value="Integrase-like_cat_sf"/>
</dbReference>
<dbReference type="PROSITE" id="PS51900">
    <property type="entry name" value="CB"/>
    <property type="match status" value="1"/>
</dbReference>
<evidence type="ECO:0000313" key="7">
    <source>
        <dbReference type="EMBL" id="QRF66397.1"/>
    </source>
</evidence>
<dbReference type="PANTHER" id="PTHR30349:SF41">
    <property type="entry name" value="INTEGRASE_RECOMBINASE PROTEIN MJ0367-RELATED"/>
    <property type="match status" value="1"/>
</dbReference>
<name>A0ABX7F9C0_9RHOB</name>
<evidence type="ECO:0000256" key="3">
    <source>
        <dbReference type="ARBA" id="ARBA00023125"/>
    </source>
</evidence>
<keyword evidence="2" id="KW-0229">DNA integration</keyword>
<comment type="similarity">
    <text evidence="1">Belongs to the 'phage' integrase family.</text>
</comment>
<evidence type="ECO:0000256" key="2">
    <source>
        <dbReference type="ARBA" id="ARBA00022908"/>
    </source>
</evidence>
<reference evidence="7 8" key="1">
    <citation type="submission" date="2019-12" db="EMBL/GenBank/DDBJ databases">
        <title>Complete Genome Sequence of a Quorum-Sensing Bacterium,Rhodobacteraceae bacterium C31, Isolated from a marine microalgae symbiotic bacteria.</title>
        <authorList>
            <person name="Zhang Y."/>
        </authorList>
    </citation>
    <scope>NUCLEOTIDE SEQUENCE [LARGE SCALE GENOMIC DNA]</scope>
    <source>
        <strain evidence="7 8">C31</strain>
    </source>
</reference>
<proteinExistence type="inferred from homology"/>
<dbReference type="SUPFAM" id="SSF56349">
    <property type="entry name" value="DNA breaking-rejoining enzymes"/>
    <property type="match status" value="1"/>
</dbReference>
<dbReference type="InterPro" id="IPR010998">
    <property type="entry name" value="Integrase_recombinase_N"/>
</dbReference>
<feature type="domain" description="Core-binding (CB)" evidence="6">
    <location>
        <begin position="1"/>
        <end position="81"/>
    </location>
</feature>
<dbReference type="InterPro" id="IPR044068">
    <property type="entry name" value="CB"/>
</dbReference>
<dbReference type="Proteomes" id="UP000596387">
    <property type="component" value="Chromosome"/>
</dbReference>
<sequence>MRGLFRDFLAHLKSLNRADATIRKWQGIYNVFCDHFRHDDVTRVTKADVRAWRDKLLEDRGASTVKRAHLPAISAAFSWAVEEDRLPENPAKGVKQVATKTTVGRPKGFSDAEALAIIKYTCAYRPKLDEWGRIREAEGMTRTKQWVPILCALTGARVAEVTQLRCEDVREEDGVHFLRITPDAGGNKSHQYRDVPLHDQIVKLGFLKVVEGVGAGPLFYDGEVDYTKAQRQGNRLATWLRGAGLVPEGLQPNHAWRHRFQTLGRRYSQSEMVINAICGHGRQGDVSHS</sequence>
<dbReference type="Gene3D" id="1.10.443.10">
    <property type="entry name" value="Intergrase catalytic core"/>
    <property type="match status" value="1"/>
</dbReference>
<evidence type="ECO:0000256" key="4">
    <source>
        <dbReference type="ARBA" id="ARBA00023172"/>
    </source>
</evidence>
<evidence type="ECO:0000313" key="8">
    <source>
        <dbReference type="Proteomes" id="UP000596387"/>
    </source>
</evidence>
<dbReference type="RefSeq" id="WP_156145541.1">
    <property type="nucleotide sequence ID" value="NZ_CP047166.1"/>
</dbReference>
<keyword evidence="8" id="KW-1185">Reference proteome</keyword>
<dbReference type="EMBL" id="CP047166">
    <property type="protein sequence ID" value="QRF66397.1"/>
    <property type="molecule type" value="Genomic_DNA"/>
</dbReference>
<evidence type="ECO:0000256" key="1">
    <source>
        <dbReference type="ARBA" id="ARBA00008857"/>
    </source>
</evidence>
<keyword evidence="4" id="KW-0233">DNA recombination</keyword>
<gene>
    <name evidence="7" type="ORF">GQA70_08785</name>
</gene>
<dbReference type="InterPro" id="IPR011010">
    <property type="entry name" value="DNA_brk_join_enz"/>
</dbReference>
<organism evidence="7 8">
    <name type="scientific">Ponticoccus alexandrii</name>
    <dbReference type="NCBI Taxonomy" id="1943633"/>
    <lineage>
        <taxon>Bacteria</taxon>
        <taxon>Pseudomonadati</taxon>
        <taxon>Pseudomonadota</taxon>
        <taxon>Alphaproteobacteria</taxon>
        <taxon>Rhodobacterales</taxon>
        <taxon>Roseobacteraceae</taxon>
        <taxon>Ponticoccus</taxon>
    </lineage>
</organism>
<accession>A0ABX7F9C0</accession>